<feature type="transmembrane region" description="Helical" evidence="1">
    <location>
        <begin position="819"/>
        <end position="842"/>
    </location>
</feature>
<feature type="chain" id="PRO_5032953892" evidence="2">
    <location>
        <begin position="26"/>
        <end position="1142"/>
    </location>
</feature>
<feature type="transmembrane region" description="Helical" evidence="1">
    <location>
        <begin position="158"/>
        <end position="177"/>
    </location>
</feature>
<evidence type="ECO:0000256" key="1">
    <source>
        <dbReference type="SAM" id="Phobius"/>
    </source>
</evidence>
<sequence>MRQNTLRLCLAVGIVFCIGLPAVNAASRSRSQIKGESLSLLLPSGETLVLYPPDNQTSIDTCPDAAWKQFKLHKTPPDYDPLNWTSTEWQDYLRDYVVPTASLSFAFFLIGLVMLVVMTLWRLVQWCAGCGGCRRTCSVGAETPDWLGDRKHTWVKGWIYLLSAGVIAMVVWGMLALDAQLINAFWRAVRRILEAGNNLSSQMEEVQYALNTSVPAAVNNISYALSHTINSANLTALVASSLTFAKISQPSSSAVGANSTTLAARVAEVVNATTVLAAQLAANSTSASGRHLLATSASASDYASLGALLAALTSGLPRLAAANSTTADMAARLRTLQDAAANVSAQLSAGASPSPDSLTALQSALTGGGGGGVGAPVGGGWSDQLAALLEGARAYEAARGSSGGGGGGGAVFNATEALAQDLVKGAQGLLSGAALVQSLTSRLGEFRARVCDSPLSDIRALFHNFQTLVNNTVDASTWTIRYKGKSTPFLQLVDSLEGDVEDFFRRAACGNTTTAGSSGSSSSGSSSGRRRRALMANGDWSLDGFIASIANGSATAASLNATAGTLAAAANAAEQAANAAPSSASASATVSGSLSPTLAAAAGPLANLSSTLAAYVAGTATPAQLRAALDAAAAPLSNATSAFSGAGAGVDASGALKDAANSLLAASASLSAAAATLSSELSADGAGLARLQAQAGAVGAAAAAYADLVDGLPAAAATTAQLAQVQDDVLSTVSEVSTSVNTTSVSASVTVGSATTTLNSQVLAKGYDFEDNWQSDTQDISNIVYGVWMGVYGLAALCLLVMMVAVWRNWPAGLLVSGLMLLCLILVSQVLCAAFAIGLALLDDACANLEDVALRQAVRSDKVPVAVVMSYYFYNTPSMADLNTADKTAPIKTLIDAAFNVDFNTVITQASTVNTTLLQELEDAYSLRGATLTAVDAAVDLVFDPNDGLLANITDLLSLVHYDNINPLYTSAKDLFCCATGTFAFNQWCAMTAAAAITFGALIAASYLLARMDMIGARAGCCSCCTCACYRPADRNKQREEEAVDLAVAAALAKKGNQYAMPPPQHGLMAAAAPAAAGAAAAPAAPSGAPDALPTGFMTAAGGAAAFAALAAEPAQPQGVVAGYPYQPAPYSAPYTLPPMGK</sequence>
<dbReference type="OrthoDB" id="548244at2759"/>
<accession>A0A835SIA2</accession>
<gene>
    <name evidence="3" type="ORF">HXX76_015680</name>
</gene>
<reference evidence="3" key="1">
    <citation type="journal article" date="2020" name="bioRxiv">
        <title>Comparative genomics of Chlamydomonas.</title>
        <authorList>
            <person name="Craig R.J."/>
            <person name="Hasan A.R."/>
            <person name="Ness R.W."/>
            <person name="Keightley P.D."/>
        </authorList>
    </citation>
    <scope>NUCLEOTIDE SEQUENCE</scope>
    <source>
        <strain evidence="3">SAG 7.73</strain>
    </source>
</reference>
<feature type="transmembrane region" description="Helical" evidence="1">
    <location>
        <begin position="985"/>
        <end position="1010"/>
    </location>
</feature>
<keyword evidence="1" id="KW-1133">Transmembrane helix</keyword>
<proteinExistence type="predicted"/>
<feature type="transmembrane region" description="Helical" evidence="1">
    <location>
        <begin position="96"/>
        <end position="117"/>
    </location>
</feature>
<feature type="signal peptide" evidence="2">
    <location>
        <begin position="1"/>
        <end position="25"/>
    </location>
</feature>
<dbReference type="AlphaFoldDB" id="A0A835SIA2"/>
<name>A0A835SIA2_CHLIN</name>
<organism evidence="3 4">
    <name type="scientific">Chlamydomonas incerta</name>
    <dbReference type="NCBI Taxonomy" id="51695"/>
    <lineage>
        <taxon>Eukaryota</taxon>
        <taxon>Viridiplantae</taxon>
        <taxon>Chlorophyta</taxon>
        <taxon>core chlorophytes</taxon>
        <taxon>Chlorophyceae</taxon>
        <taxon>CS clade</taxon>
        <taxon>Chlamydomonadales</taxon>
        <taxon>Chlamydomonadaceae</taxon>
        <taxon>Chlamydomonas</taxon>
    </lineage>
</organism>
<keyword evidence="1" id="KW-0472">Membrane</keyword>
<dbReference type="EMBL" id="JAEHOC010000090">
    <property type="protein sequence ID" value="KAG2422929.1"/>
    <property type="molecule type" value="Genomic_DNA"/>
</dbReference>
<evidence type="ECO:0000313" key="3">
    <source>
        <dbReference type="EMBL" id="KAG2422929.1"/>
    </source>
</evidence>
<evidence type="ECO:0000256" key="2">
    <source>
        <dbReference type="SAM" id="SignalP"/>
    </source>
</evidence>
<protein>
    <submittedName>
        <fullName evidence="3">Uncharacterized protein</fullName>
    </submittedName>
</protein>
<keyword evidence="4" id="KW-1185">Reference proteome</keyword>
<dbReference type="Proteomes" id="UP000650467">
    <property type="component" value="Unassembled WGS sequence"/>
</dbReference>
<keyword evidence="2" id="KW-0732">Signal</keyword>
<comment type="caution">
    <text evidence="3">The sequence shown here is derived from an EMBL/GenBank/DDBJ whole genome shotgun (WGS) entry which is preliminary data.</text>
</comment>
<evidence type="ECO:0000313" key="4">
    <source>
        <dbReference type="Proteomes" id="UP000650467"/>
    </source>
</evidence>
<dbReference type="PANTHER" id="PTHR12460:SF38">
    <property type="entry name" value="KINETOPLAST-ASSOCIATED PROTEIN-LIKE PROTEIN"/>
    <property type="match status" value="1"/>
</dbReference>
<feature type="transmembrane region" description="Helical" evidence="1">
    <location>
        <begin position="785"/>
        <end position="807"/>
    </location>
</feature>
<dbReference type="PANTHER" id="PTHR12460">
    <property type="entry name" value="CYCLIN-DEPENDENT KINASE INHIBITOR-RELATED PROTEIN"/>
    <property type="match status" value="1"/>
</dbReference>
<keyword evidence="1" id="KW-0812">Transmembrane</keyword>